<protein>
    <submittedName>
        <fullName evidence="3">Uncharacterized protein</fullName>
    </submittedName>
</protein>
<gene>
    <name evidence="3" type="ORF">GYMLUDRAFT_1024991</name>
</gene>
<evidence type="ECO:0000313" key="4">
    <source>
        <dbReference type="Proteomes" id="UP000053593"/>
    </source>
</evidence>
<accession>A0A0D0CFN3</accession>
<reference evidence="3 4" key="1">
    <citation type="submission" date="2014-04" db="EMBL/GenBank/DDBJ databases">
        <title>Evolutionary Origins and Diversification of the Mycorrhizal Mutualists.</title>
        <authorList>
            <consortium name="DOE Joint Genome Institute"/>
            <consortium name="Mycorrhizal Genomics Consortium"/>
            <person name="Kohler A."/>
            <person name="Kuo A."/>
            <person name="Nagy L.G."/>
            <person name="Floudas D."/>
            <person name="Copeland A."/>
            <person name="Barry K.W."/>
            <person name="Cichocki N."/>
            <person name="Veneault-Fourrey C."/>
            <person name="LaButti K."/>
            <person name="Lindquist E.A."/>
            <person name="Lipzen A."/>
            <person name="Lundell T."/>
            <person name="Morin E."/>
            <person name="Murat C."/>
            <person name="Riley R."/>
            <person name="Ohm R."/>
            <person name="Sun H."/>
            <person name="Tunlid A."/>
            <person name="Henrissat B."/>
            <person name="Grigoriev I.V."/>
            <person name="Hibbett D.S."/>
            <person name="Martin F."/>
        </authorList>
    </citation>
    <scope>NUCLEOTIDE SEQUENCE [LARGE SCALE GENOMIC DNA]</scope>
    <source>
        <strain evidence="3 4">FD-317 M1</strain>
    </source>
</reference>
<keyword evidence="2" id="KW-0812">Transmembrane</keyword>
<organism evidence="3 4">
    <name type="scientific">Collybiopsis luxurians FD-317 M1</name>
    <dbReference type="NCBI Taxonomy" id="944289"/>
    <lineage>
        <taxon>Eukaryota</taxon>
        <taxon>Fungi</taxon>
        <taxon>Dikarya</taxon>
        <taxon>Basidiomycota</taxon>
        <taxon>Agaricomycotina</taxon>
        <taxon>Agaricomycetes</taxon>
        <taxon>Agaricomycetidae</taxon>
        <taxon>Agaricales</taxon>
        <taxon>Marasmiineae</taxon>
        <taxon>Omphalotaceae</taxon>
        <taxon>Collybiopsis</taxon>
        <taxon>Collybiopsis luxurians</taxon>
    </lineage>
</organism>
<evidence type="ECO:0000256" key="1">
    <source>
        <dbReference type="SAM" id="MobiDB-lite"/>
    </source>
</evidence>
<dbReference type="EMBL" id="KN834824">
    <property type="protein sequence ID" value="KIK53768.1"/>
    <property type="molecule type" value="Genomic_DNA"/>
</dbReference>
<keyword evidence="2" id="KW-1133">Transmembrane helix</keyword>
<dbReference type="Proteomes" id="UP000053593">
    <property type="component" value="Unassembled WGS sequence"/>
</dbReference>
<evidence type="ECO:0000256" key="2">
    <source>
        <dbReference type="SAM" id="Phobius"/>
    </source>
</evidence>
<name>A0A0D0CFN3_9AGAR</name>
<dbReference type="AlphaFoldDB" id="A0A0D0CFN3"/>
<feature type="region of interest" description="Disordered" evidence="1">
    <location>
        <begin position="27"/>
        <end position="53"/>
    </location>
</feature>
<keyword evidence="2" id="KW-0472">Membrane</keyword>
<proteinExistence type="predicted"/>
<dbReference type="HOGENOM" id="CLU_1133692_0_0_1"/>
<sequence>MLPASSLTWPGARQFLEEVSIGCKMADTGNGHGGNGGGNGGGDGHNQAPGENITSQSFTSVLSSTPISSTVTPDSAVNSTPISQQNIGIPSVNVAAVAGIVIVSVAALVILTLTIFFLLRRRRRARSRSERSDLITPLTNSELLVTAEQLESNSRIREKMSQPAVSIPSPHRDLPSLEHPSILPGDNTHTTAGPTELGDISSVQPMEARLEFLQNTMTWVVQHMHRIEARIDIDEDSIMGRSDAPPPTYASE</sequence>
<keyword evidence="4" id="KW-1185">Reference proteome</keyword>
<evidence type="ECO:0000313" key="3">
    <source>
        <dbReference type="EMBL" id="KIK53768.1"/>
    </source>
</evidence>
<feature type="transmembrane region" description="Helical" evidence="2">
    <location>
        <begin position="94"/>
        <end position="119"/>
    </location>
</feature>
<feature type="compositionally biased region" description="Gly residues" evidence="1">
    <location>
        <begin position="30"/>
        <end position="44"/>
    </location>
</feature>